<dbReference type="Gene3D" id="3.40.50.1000">
    <property type="entry name" value="HAD superfamily/HAD-like"/>
    <property type="match status" value="1"/>
</dbReference>
<dbReference type="EMBL" id="JXXV01000033">
    <property type="protein sequence ID" value="KJY81628.1"/>
    <property type="molecule type" value="Genomic_DNA"/>
</dbReference>
<dbReference type="GO" id="GO:0009231">
    <property type="term" value="P:riboflavin biosynthetic process"/>
    <property type="evidence" value="ECO:0007669"/>
    <property type="project" value="TreeGrafter"/>
</dbReference>
<dbReference type="GO" id="GO:0016787">
    <property type="term" value="F:hydrolase activity"/>
    <property type="evidence" value="ECO:0007669"/>
    <property type="project" value="UniProtKB-KW"/>
</dbReference>
<dbReference type="RefSeq" id="WP_045956956.1">
    <property type="nucleotide sequence ID" value="NZ_JXXV01000033.1"/>
</dbReference>
<dbReference type="AlphaFoldDB" id="A0A0F4NFK3"/>
<evidence type="ECO:0000256" key="1">
    <source>
        <dbReference type="ARBA" id="ARBA00001946"/>
    </source>
</evidence>
<dbReference type="InterPro" id="IPR023214">
    <property type="entry name" value="HAD_sf"/>
</dbReference>
<comment type="caution">
    <text evidence="4">The sequence shown here is derived from an EMBL/GenBank/DDBJ whole genome shotgun (WGS) entry which is preliminary data.</text>
</comment>
<protein>
    <submittedName>
        <fullName evidence="4">2-haloalkanoic acid dehalogenase</fullName>
    </submittedName>
</protein>
<evidence type="ECO:0000313" key="4">
    <source>
        <dbReference type="EMBL" id="KJY81628.1"/>
    </source>
</evidence>
<dbReference type="Gene3D" id="1.20.120.1600">
    <property type="match status" value="1"/>
</dbReference>
<keyword evidence="5" id="KW-1185">Reference proteome</keyword>
<proteinExistence type="predicted"/>
<dbReference type="PATRIC" id="fig|579748.3.peg.3528"/>
<dbReference type="STRING" id="579748.TW81_17100"/>
<dbReference type="SFLD" id="SFLDG01129">
    <property type="entry name" value="C1.5:_HAD__Beta-PGM__Phosphata"/>
    <property type="match status" value="1"/>
</dbReference>
<reference evidence="4 5" key="1">
    <citation type="journal article" date="2015" name="BMC Genomics">
        <title>Genome mining reveals unlocked bioactive potential of marine Gram-negative bacteria.</title>
        <authorList>
            <person name="Machado H."/>
            <person name="Sonnenschein E.C."/>
            <person name="Melchiorsen J."/>
            <person name="Gram L."/>
        </authorList>
    </citation>
    <scope>NUCLEOTIDE SEQUENCE [LARGE SCALE GENOMIC DNA]</scope>
    <source>
        <strain evidence="4 5">S2757</strain>
    </source>
</reference>
<organism evidence="4 5">
    <name type="scientific">Vibrio galatheae</name>
    <dbReference type="NCBI Taxonomy" id="579748"/>
    <lineage>
        <taxon>Bacteria</taxon>
        <taxon>Pseudomonadati</taxon>
        <taxon>Pseudomonadota</taxon>
        <taxon>Gammaproteobacteria</taxon>
        <taxon>Vibrionales</taxon>
        <taxon>Vibrionaceae</taxon>
        <taxon>Vibrio</taxon>
    </lineage>
</organism>
<sequence length="240" mass="27543">MQFFRHLQPIHAMTFDLDDTLYDNRPVIRHVEAQMVAWLHKHHPISASQTLRWWYDLKRSLAQEDTWLLNDVTLWRFKQIEKGLYLLGYQPQQAAQAAEDAIDQVLRLRSDFTVPAESHQVLTELAKRLPLVAITNGNVDVEKIGLGEYFSLVLKAGPDGYAKPHRQMFSKAQSYLSVAAENILHVGDHLISDVQGAKLSGYQACWFNDQNINLFDVSKARTLPDVEVNRLHDLLRLSES</sequence>
<gene>
    <name evidence="4" type="ORF">TW81_17100</name>
</gene>
<dbReference type="SFLD" id="SFLDS00003">
    <property type="entry name" value="Haloacid_Dehalogenase"/>
    <property type="match status" value="1"/>
</dbReference>
<dbReference type="PANTHER" id="PTHR46470">
    <property type="entry name" value="N-ACYLNEURAMINATE-9-PHOSPHATASE"/>
    <property type="match status" value="1"/>
</dbReference>
<accession>A0A0F4NFK3</accession>
<dbReference type="InterPro" id="IPR006439">
    <property type="entry name" value="HAD-SF_hydro_IA"/>
</dbReference>
<dbReference type="NCBIfam" id="TIGR01549">
    <property type="entry name" value="HAD-SF-IA-v1"/>
    <property type="match status" value="1"/>
</dbReference>
<dbReference type="InterPro" id="IPR036412">
    <property type="entry name" value="HAD-like_sf"/>
</dbReference>
<dbReference type="NCBIfam" id="NF008018">
    <property type="entry name" value="PRK10748.1"/>
    <property type="match status" value="1"/>
</dbReference>
<name>A0A0F4NFK3_9VIBR</name>
<keyword evidence="3" id="KW-0460">Magnesium</keyword>
<dbReference type="SUPFAM" id="SSF56784">
    <property type="entry name" value="HAD-like"/>
    <property type="match status" value="1"/>
</dbReference>
<evidence type="ECO:0000256" key="2">
    <source>
        <dbReference type="ARBA" id="ARBA00022801"/>
    </source>
</evidence>
<comment type="cofactor">
    <cofactor evidence="1">
        <name>Mg(2+)</name>
        <dbReference type="ChEBI" id="CHEBI:18420"/>
    </cofactor>
</comment>
<dbReference type="Pfam" id="PF00702">
    <property type="entry name" value="Hydrolase"/>
    <property type="match status" value="1"/>
</dbReference>
<dbReference type="OrthoDB" id="367448at2"/>
<evidence type="ECO:0000313" key="5">
    <source>
        <dbReference type="Proteomes" id="UP000033673"/>
    </source>
</evidence>
<dbReference type="Proteomes" id="UP000033673">
    <property type="component" value="Unassembled WGS sequence"/>
</dbReference>
<keyword evidence="2" id="KW-0378">Hydrolase</keyword>
<evidence type="ECO:0000256" key="3">
    <source>
        <dbReference type="ARBA" id="ARBA00022842"/>
    </source>
</evidence>
<dbReference type="InterPro" id="IPR051400">
    <property type="entry name" value="HAD-like_hydrolase"/>
</dbReference>
<dbReference type="PANTHER" id="PTHR46470:SF4">
    <property type="entry name" value="5-AMINO-6-(5-PHOSPHO-D-RIBITYLAMINO)URACIL PHOSPHATASE YIGB"/>
    <property type="match status" value="1"/>
</dbReference>